<sequence>MNATPGQTVGPFFGYALPFDRDHELVPPAHPGAIRLHGTVFDGDGVPVPDALIEIRQANAHGRVPAVAGSLRRDGMVLTGWGRAAVDPAGAYSFTTVEPGPTSPGAAPFFAVVVFARGLLDRLFTRVYVPGHDDALAADPLLNGLDPDRRAGLIATRTDDGNLRFDIHLQGPLETVFLTYPGHEV</sequence>
<evidence type="ECO:0000313" key="6">
    <source>
        <dbReference type="Proteomes" id="UP000535543"/>
    </source>
</evidence>
<dbReference type="AlphaFoldDB" id="A0A848KAB3"/>
<dbReference type="PANTHER" id="PTHR33711">
    <property type="entry name" value="DIOXYGENASE, PUTATIVE (AFU_ORTHOLOGUE AFUA_2G02910)-RELATED"/>
    <property type="match status" value="1"/>
</dbReference>
<dbReference type="Pfam" id="PF00775">
    <property type="entry name" value="Dioxygenase_C"/>
    <property type="match status" value="1"/>
</dbReference>
<dbReference type="EMBL" id="VCQU01000003">
    <property type="protein sequence ID" value="NMN95763.1"/>
    <property type="molecule type" value="Genomic_DNA"/>
</dbReference>
<dbReference type="NCBIfam" id="TIGR02423">
    <property type="entry name" value="protocat_alph"/>
    <property type="match status" value="1"/>
</dbReference>
<dbReference type="InterPro" id="IPR015889">
    <property type="entry name" value="Intradiol_dOase_core"/>
</dbReference>
<accession>A0A848KAB3</accession>
<evidence type="ECO:0000256" key="3">
    <source>
        <dbReference type="ARBA" id="ARBA00023002"/>
    </source>
</evidence>
<name>A0A848KAB3_9NOCA</name>
<dbReference type="GO" id="GO:0008199">
    <property type="term" value="F:ferric iron binding"/>
    <property type="evidence" value="ECO:0007669"/>
    <property type="project" value="InterPro"/>
</dbReference>
<dbReference type="SUPFAM" id="SSF49482">
    <property type="entry name" value="Aromatic compound dioxygenase"/>
    <property type="match status" value="1"/>
</dbReference>
<dbReference type="EC" id="1.13.11.3" evidence="5"/>
<comment type="caution">
    <text evidence="5">The sequence shown here is derived from an EMBL/GenBank/DDBJ whole genome shotgun (WGS) entry which is preliminary data.</text>
</comment>
<evidence type="ECO:0000313" key="5">
    <source>
        <dbReference type="EMBL" id="NMN95763.1"/>
    </source>
</evidence>
<proteinExistence type="inferred from homology"/>
<gene>
    <name evidence="5" type="primary">pcaG</name>
    <name evidence="5" type="ORF">FGL95_12030</name>
</gene>
<dbReference type="InterPro" id="IPR050770">
    <property type="entry name" value="Intradiol_RC_Dioxygenase"/>
</dbReference>
<dbReference type="InterPro" id="IPR000627">
    <property type="entry name" value="Intradiol_dOase_C"/>
</dbReference>
<dbReference type="GO" id="GO:0018578">
    <property type="term" value="F:protocatechuate 3,4-dioxygenase activity"/>
    <property type="evidence" value="ECO:0007669"/>
    <property type="project" value="UniProtKB-EC"/>
</dbReference>
<comment type="similarity">
    <text evidence="1">Belongs to the intradiol ring-cleavage dioxygenase family.</text>
</comment>
<evidence type="ECO:0000256" key="2">
    <source>
        <dbReference type="ARBA" id="ARBA00022964"/>
    </source>
</evidence>
<dbReference type="Proteomes" id="UP000535543">
    <property type="component" value="Unassembled WGS sequence"/>
</dbReference>
<keyword evidence="2 5" id="KW-0223">Dioxygenase</keyword>
<keyword evidence="3 5" id="KW-0560">Oxidoreductase</keyword>
<protein>
    <submittedName>
        <fullName evidence="5">Protocatechuate 3,4-dioxygenase subunit alpha</fullName>
        <ecNumber evidence="5">1.13.11.3</ecNumber>
    </submittedName>
</protein>
<reference evidence="5 6" key="2">
    <citation type="submission" date="2020-06" db="EMBL/GenBank/DDBJ databases">
        <title>Antribacter stalactiti gen. nov., sp. nov., a new member of the family Nacardiaceae isolated from a cave.</title>
        <authorList>
            <person name="Kim I.S."/>
        </authorList>
    </citation>
    <scope>NUCLEOTIDE SEQUENCE [LARGE SCALE GENOMIC DNA]</scope>
    <source>
        <strain evidence="5 6">YC2-7</strain>
    </source>
</reference>
<dbReference type="RefSeq" id="WP_169586923.1">
    <property type="nucleotide sequence ID" value="NZ_VCQU01000003.1"/>
</dbReference>
<dbReference type="InterPro" id="IPR012786">
    <property type="entry name" value="Protocat_dOase_a"/>
</dbReference>
<organism evidence="5 6">
    <name type="scientific">Antrihabitans stalactiti</name>
    <dbReference type="NCBI Taxonomy" id="2584121"/>
    <lineage>
        <taxon>Bacteria</taxon>
        <taxon>Bacillati</taxon>
        <taxon>Actinomycetota</taxon>
        <taxon>Actinomycetes</taxon>
        <taxon>Mycobacteriales</taxon>
        <taxon>Nocardiaceae</taxon>
        <taxon>Antrihabitans</taxon>
    </lineage>
</organism>
<reference evidence="5 6" key="1">
    <citation type="submission" date="2019-05" db="EMBL/GenBank/DDBJ databases">
        <authorList>
            <person name="Lee S.D."/>
        </authorList>
    </citation>
    <scope>NUCLEOTIDE SEQUENCE [LARGE SCALE GENOMIC DNA]</scope>
    <source>
        <strain evidence="5 6">YC2-7</strain>
    </source>
</reference>
<feature type="domain" description="Intradiol ring-cleavage dioxygenases" evidence="4">
    <location>
        <begin position="18"/>
        <end position="102"/>
    </location>
</feature>
<evidence type="ECO:0000256" key="1">
    <source>
        <dbReference type="ARBA" id="ARBA00007825"/>
    </source>
</evidence>
<evidence type="ECO:0000259" key="4">
    <source>
        <dbReference type="Pfam" id="PF00775"/>
    </source>
</evidence>
<dbReference type="PANTHER" id="PTHR33711:SF9">
    <property type="entry name" value="PROTOCATECHUATE 3,4-DIOXYGENASE ALPHA CHAIN"/>
    <property type="match status" value="1"/>
</dbReference>
<dbReference type="Gene3D" id="2.60.130.10">
    <property type="entry name" value="Aromatic compound dioxygenase"/>
    <property type="match status" value="1"/>
</dbReference>
<keyword evidence="6" id="KW-1185">Reference proteome</keyword>